<organism evidence="3 4">
    <name type="scientific">Haloarcula rubra</name>
    <dbReference type="NCBI Taxonomy" id="2487747"/>
    <lineage>
        <taxon>Archaea</taxon>
        <taxon>Methanobacteriati</taxon>
        <taxon>Methanobacteriota</taxon>
        <taxon>Stenosarchaea group</taxon>
        <taxon>Halobacteria</taxon>
        <taxon>Halobacteriales</taxon>
        <taxon>Haloarculaceae</taxon>
        <taxon>Haloarcula</taxon>
    </lineage>
</organism>
<feature type="compositionally biased region" description="Basic and acidic residues" evidence="1">
    <location>
        <begin position="355"/>
        <end position="370"/>
    </location>
</feature>
<feature type="compositionally biased region" description="Low complexity" evidence="1">
    <location>
        <begin position="169"/>
        <end position="181"/>
    </location>
</feature>
<comment type="caution">
    <text evidence="3">The sequence shown here is derived from an EMBL/GenBank/DDBJ whole genome shotgun (WGS) entry which is preliminary data.</text>
</comment>
<feature type="compositionally biased region" description="Low complexity" evidence="1">
    <location>
        <begin position="65"/>
        <end position="85"/>
    </location>
</feature>
<feature type="compositionally biased region" description="Polar residues" evidence="1">
    <location>
        <begin position="139"/>
        <end position="164"/>
    </location>
</feature>
<feature type="compositionally biased region" description="Basic and acidic residues" evidence="1">
    <location>
        <begin position="97"/>
        <end position="106"/>
    </location>
</feature>
<gene>
    <name evidence="3" type="ORF">EGH21_17305</name>
</gene>
<dbReference type="Proteomes" id="UP001430377">
    <property type="component" value="Unassembled WGS sequence"/>
</dbReference>
<evidence type="ECO:0000256" key="2">
    <source>
        <dbReference type="SAM" id="Phobius"/>
    </source>
</evidence>
<accession>A0AAW4PUB5</accession>
<reference evidence="3 4" key="1">
    <citation type="submission" date="2021-06" db="EMBL/GenBank/DDBJ databases">
        <title>Halomicroarcula sp. a new haloarchaeum isolated from saline soil.</title>
        <authorList>
            <person name="Duran-Viseras A."/>
            <person name="Sanchez-Porro C."/>
            <person name="Ventosa A."/>
        </authorList>
    </citation>
    <scope>NUCLEOTIDE SEQUENCE [LARGE SCALE GENOMIC DNA]</scope>
    <source>
        <strain evidence="3 4">F13</strain>
    </source>
</reference>
<feature type="region of interest" description="Disordered" evidence="1">
    <location>
        <begin position="263"/>
        <end position="370"/>
    </location>
</feature>
<sequence>MTVFGRLGALFVVLNGAALLLVDALRSPPGLWYAAIGIVAGTTMMAYTVISSTFRRRPQPAPEPTYSSTSNKSTTASTTQQTDSQAVEPPQTAESPKSTDQERVLESNDNTDPPESPTSEEKPEPSLTTVKDPQRLLKKTQTTERTASYTNSSRTKKTAGTSFRQNRHVTSSVSPRRSPSTETDNQYFKPVDSSHEIKFAQIDTRFSYLDIDWGPEFIGFDPIPDLVEVDVGPSVVSHELVRSPVEIKISSFLKTLLALTPRSSGTATPDVGTQPSVAAYNHVRRRTDDTATSQKSVPRDTYETRYSDQDRRLDSRREPMTAADRRQHPAETWPRSSPEPGYQRPTTADTTGYGSHEELGTFDSRRSSDRRSLGFEPVIREEPIGPQEVGVAGNPAVDMDMNHSLPRREPPQSDADTFGLNDVAPGFSEPAESVMDPIEQPALGFGMSDWEPGMLIDEPMVDPEVGAEMLGLDEFAESSEGAVGLPGSDVENGSNPLFLESECLFPEPDAADDWLGF</sequence>
<keyword evidence="2" id="KW-0472">Membrane</keyword>
<proteinExistence type="predicted"/>
<feature type="region of interest" description="Disordered" evidence="1">
    <location>
        <begin position="55"/>
        <end position="188"/>
    </location>
</feature>
<keyword evidence="4" id="KW-1185">Reference proteome</keyword>
<feature type="transmembrane region" description="Helical" evidence="2">
    <location>
        <begin position="31"/>
        <end position="50"/>
    </location>
</feature>
<evidence type="ECO:0000313" key="3">
    <source>
        <dbReference type="EMBL" id="MBX0324786.1"/>
    </source>
</evidence>
<keyword evidence="2" id="KW-0812">Transmembrane</keyword>
<keyword evidence="2" id="KW-1133">Transmembrane helix</keyword>
<evidence type="ECO:0000313" key="4">
    <source>
        <dbReference type="Proteomes" id="UP001430377"/>
    </source>
</evidence>
<dbReference type="RefSeq" id="WP_220619723.1">
    <property type="nucleotide sequence ID" value="NZ_RKLR01000008.1"/>
</dbReference>
<dbReference type="AlphaFoldDB" id="A0AAW4PUB5"/>
<feature type="compositionally biased region" description="Polar residues" evidence="1">
    <location>
        <begin position="263"/>
        <end position="276"/>
    </location>
</feature>
<feature type="compositionally biased region" description="Basic and acidic residues" evidence="1">
    <location>
        <begin position="297"/>
        <end position="329"/>
    </location>
</feature>
<protein>
    <submittedName>
        <fullName evidence="3">Uncharacterized protein</fullName>
    </submittedName>
</protein>
<feature type="transmembrane region" description="Helical" evidence="2">
    <location>
        <begin position="7"/>
        <end position="25"/>
    </location>
</feature>
<evidence type="ECO:0000256" key="1">
    <source>
        <dbReference type="SAM" id="MobiDB-lite"/>
    </source>
</evidence>
<dbReference type="EMBL" id="RKLR01000008">
    <property type="protein sequence ID" value="MBX0324786.1"/>
    <property type="molecule type" value="Genomic_DNA"/>
</dbReference>
<name>A0AAW4PUB5_9EURY</name>
<feature type="compositionally biased region" description="Polar residues" evidence="1">
    <location>
        <begin position="344"/>
        <end position="353"/>
    </location>
</feature>